<reference evidence="8 9" key="2">
    <citation type="submission" date="2018-08" db="EMBL/GenBank/DDBJ databases">
        <title>Aphanomyces genome sequencing and annotation.</title>
        <authorList>
            <person name="Minardi D."/>
            <person name="Oidtmann B."/>
            <person name="Van Der Giezen M."/>
            <person name="Studholme D.J."/>
        </authorList>
    </citation>
    <scope>NUCLEOTIDE SEQUENCE [LARGE SCALE GENOMIC DNA]</scope>
    <source>
        <strain evidence="4 8">Kv</strain>
        <strain evidence="5 9">SA</strain>
        <strain evidence="6 11">Si</strain>
    </source>
</reference>
<evidence type="ECO:0000256" key="1">
    <source>
        <dbReference type="ARBA" id="ARBA00022679"/>
    </source>
</evidence>
<evidence type="ECO:0000313" key="7">
    <source>
        <dbReference type="EMBL" id="RLO07626.1"/>
    </source>
</evidence>
<comment type="caution">
    <text evidence="5">The sequence shown here is derived from an EMBL/GenBank/DDBJ whole genome shotgun (WGS) entry which is preliminary data.</text>
</comment>
<dbReference type="VEuPathDB" id="FungiDB:H257_11846"/>
<accession>A0A397CQH6</accession>
<dbReference type="Gene3D" id="3.40.1190.20">
    <property type="match status" value="1"/>
</dbReference>
<dbReference type="Proteomes" id="UP000265716">
    <property type="component" value="Unassembled WGS sequence"/>
</dbReference>
<dbReference type="AlphaFoldDB" id="A0A397CQH6"/>
<evidence type="ECO:0000256" key="2">
    <source>
        <dbReference type="ARBA" id="ARBA00022777"/>
    </source>
</evidence>
<dbReference type="Pfam" id="PF00294">
    <property type="entry name" value="PfkB"/>
    <property type="match status" value="1"/>
</dbReference>
<reference evidence="7 10" key="1">
    <citation type="journal article" date="2018" name="J. Invertebr. Pathol.">
        <title>New genotyping method for the causative agent of crayfish plague (Aphanomyces astaci) based on whole genome data.</title>
        <authorList>
            <person name="Minardi D."/>
            <person name="Studholme D.J."/>
            <person name="van der Giezen M."/>
            <person name="Pretto T."/>
            <person name="Oidtmann B."/>
        </authorList>
    </citation>
    <scope>NUCLEOTIDE SEQUENCE [LARGE SCALE GENOMIC DNA]</scope>
    <source>
        <strain evidence="7 10">KB13</strain>
    </source>
</reference>
<dbReference type="GO" id="GO:0005829">
    <property type="term" value="C:cytosol"/>
    <property type="evidence" value="ECO:0007669"/>
    <property type="project" value="TreeGrafter"/>
</dbReference>
<evidence type="ECO:0000259" key="3">
    <source>
        <dbReference type="Pfam" id="PF00294"/>
    </source>
</evidence>
<feature type="domain" description="Carbohydrate kinase PfkB" evidence="3">
    <location>
        <begin position="2"/>
        <end position="317"/>
    </location>
</feature>
<keyword evidence="1" id="KW-0808">Transferase</keyword>
<proteinExistence type="predicted"/>
<evidence type="ECO:0000313" key="11">
    <source>
        <dbReference type="Proteomes" id="UP000283543"/>
    </source>
</evidence>
<dbReference type="InterPro" id="IPR011611">
    <property type="entry name" value="PfkB_dom"/>
</dbReference>
<dbReference type="GO" id="GO:0016301">
    <property type="term" value="F:kinase activity"/>
    <property type="evidence" value="ECO:0007669"/>
    <property type="project" value="UniProtKB-KW"/>
</dbReference>
<sequence>MIAVIGDSFVDVLAGVQTLPAWGQDSPCKEPIQMQPGGSALNTATQLANLNGGGVALFTAVGGDAFGDMLKNHLVKSRVELHAPQLSAHIPTGVCIVLTGQGDRAFATHYGAARVFAVPHINTDALFQAAHIHIGGTLAPLLLHRPHRHLHGSCSVGFYSVTGLIPGLADLLRTAKARGITLSLDTNYDGTEAWAGLDDILPLLDVFLPNEVEARRISKCESLDDALMYFGAVAPDMLTVLKVGGDGVRASCGQFFRASFGGFPVTKVEDATGAGDAFNAGFLHAWVQSKDVMEGLKWGCAVGAHCVRVVGACATLPSLDAVTALVQHTTTLSSSTC</sequence>
<evidence type="ECO:0000313" key="10">
    <source>
        <dbReference type="Proteomes" id="UP000275652"/>
    </source>
</evidence>
<dbReference type="Proteomes" id="UP000265427">
    <property type="component" value="Unassembled WGS sequence"/>
</dbReference>
<dbReference type="EMBL" id="QUTC01006680">
    <property type="protein sequence ID" value="RHY50948.1"/>
    <property type="molecule type" value="Genomic_DNA"/>
</dbReference>
<gene>
    <name evidence="7" type="ORF">DYB28_000558</name>
    <name evidence="6" type="ORF">DYB34_005083</name>
    <name evidence="4" type="ORF">DYB36_007108</name>
    <name evidence="5" type="ORF">DYB38_009394</name>
</gene>
<name>A0A397CQH6_APHAT</name>
<dbReference type="EMBL" id="QUTI01023141">
    <property type="protein sequence ID" value="RLO07626.1"/>
    <property type="molecule type" value="Genomic_DNA"/>
</dbReference>
<protein>
    <recommendedName>
        <fullName evidence="3">Carbohydrate kinase PfkB domain-containing protein</fullName>
    </recommendedName>
</protein>
<organism evidence="5 9">
    <name type="scientific">Aphanomyces astaci</name>
    <name type="common">Crayfish plague agent</name>
    <dbReference type="NCBI Taxonomy" id="112090"/>
    <lineage>
        <taxon>Eukaryota</taxon>
        <taxon>Sar</taxon>
        <taxon>Stramenopiles</taxon>
        <taxon>Oomycota</taxon>
        <taxon>Saprolegniomycetes</taxon>
        <taxon>Saprolegniales</taxon>
        <taxon>Verrucalvaceae</taxon>
        <taxon>Aphanomyces</taxon>
    </lineage>
</organism>
<evidence type="ECO:0000313" key="9">
    <source>
        <dbReference type="Proteomes" id="UP000265716"/>
    </source>
</evidence>
<evidence type="ECO:0000313" key="4">
    <source>
        <dbReference type="EMBL" id="RHY04511.1"/>
    </source>
</evidence>
<dbReference type="Proteomes" id="UP000283543">
    <property type="component" value="Unassembled WGS sequence"/>
</dbReference>
<evidence type="ECO:0000313" key="5">
    <source>
        <dbReference type="EMBL" id="RHY50948.1"/>
    </source>
</evidence>
<dbReference type="InterPro" id="IPR029056">
    <property type="entry name" value="Ribokinase-like"/>
</dbReference>
<evidence type="ECO:0000313" key="8">
    <source>
        <dbReference type="Proteomes" id="UP000265427"/>
    </source>
</evidence>
<dbReference type="SUPFAM" id="SSF53613">
    <property type="entry name" value="Ribokinase-like"/>
    <property type="match status" value="1"/>
</dbReference>
<evidence type="ECO:0000313" key="6">
    <source>
        <dbReference type="EMBL" id="RHY66994.1"/>
    </source>
</evidence>
<dbReference type="Proteomes" id="UP000275652">
    <property type="component" value="Unassembled WGS sequence"/>
</dbReference>
<dbReference type="PANTHER" id="PTHR10584:SF166">
    <property type="entry name" value="RIBOKINASE"/>
    <property type="match status" value="1"/>
</dbReference>
<keyword evidence="2" id="KW-0418">Kinase</keyword>
<dbReference type="EMBL" id="QUTB01003617">
    <property type="protein sequence ID" value="RHY66994.1"/>
    <property type="molecule type" value="Genomic_DNA"/>
</dbReference>
<dbReference type="EMBL" id="QUSZ01006808">
    <property type="protein sequence ID" value="RHY04511.1"/>
    <property type="molecule type" value="Genomic_DNA"/>
</dbReference>
<dbReference type="PANTHER" id="PTHR10584">
    <property type="entry name" value="SUGAR KINASE"/>
    <property type="match status" value="1"/>
</dbReference>